<keyword evidence="1" id="KW-0808">Transferase</keyword>
<gene>
    <name evidence="3" type="ORF">BOX15_Mlig010352g1</name>
</gene>
<evidence type="ECO:0000313" key="3">
    <source>
        <dbReference type="EMBL" id="PAA71961.1"/>
    </source>
</evidence>
<keyword evidence="1" id="KW-0520">NAD</keyword>
<dbReference type="Proteomes" id="UP000215902">
    <property type="component" value="Unassembled WGS sequence"/>
</dbReference>
<evidence type="ECO:0000259" key="2">
    <source>
        <dbReference type="PROSITE" id="PS51059"/>
    </source>
</evidence>
<dbReference type="EC" id="2.4.2.-" evidence="1"/>
<dbReference type="SUPFAM" id="SSF56399">
    <property type="entry name" value="ADP-ribosylation"/>
    <property type="match status" value="1"/>
</dbReference>
<feature type="domain" description="PARP catalytic" evidence="2">
    <location>
        <begin position="108"/>
        <end position="298"/>
    </location>
</feature>
<comment type="caution">
    <text evidence="3">The sequence shown here is derived from an EMBL/GenBank/DDBJ whole genome shotgun (WGS) entry which is preliminary data.</text>
</comment>
<dbReference type="PROSITE" id="PS51059">
    <property type="entry name" value="PARP_CATALYTIC"/>
    <property type="match status" value="1"/>
</dbReference>
<proteinExistence type="predicted"/>
<reference evidence="3 4" key="1">
    <citation type="submission" date="2017-06" db="EMBL/GenBank/DDBJ databases">
        <title>A platform for efficient transgenesis in Macrostomum lignano, a flatworm model organism for stem cell research.</title>
        <authorList>
            <person name="Berezikov E."/>
        </authorList>
    </citation>
    <scope>NUCLEOTIDE SEQUENCE [LARGE SCALE GENOMIC DNA]</scope>
    <source>
        <strain evidence="3">DV1</strain>
        <tissue evidence="3">Whole organism</tissue>
    </source>
</reference>
<keyword evidence="4" id="KW-1185">Reference proteome</keyword>
<sequence>FHYSRKRKSRFFLTAKRPAAESKEETMSSSHADSILKNLQRKHTKMVPIVAWKLVNEEFIQLTGIESSPDALRKRCFKLKESKTLFCPDEILKEGEEDDCDDDPMNVGELSGNSCKHSQSTKEMDLDDPLLQPLLSRVADNLKSNKIKIELRRAYMQRNKQLLTNFRLVKFQLLDDSAPVLLFHGTTCQNAERIFQTGFKIGNKQGTFRKAIYLTDSAAKAIRYCSDAEKCIVACRVRLGKVLSRNREDRNLDAAQMRQLGVDSVHGQQVTPNRPGFAFAEYAVFRSEQVLPVYALIF</sequence>
<name>A0A267FDU4_9PLAT</name>
<dbReference type="InterPro" id="IPR012317">
    <property type="entry name" value="Poly(ADP-ribose)pol_cat_dom"/>
</dbReference>
<evidence type="ECO:0000256" key="1">
    <source>
        <dbReference type="RuleBase" id="RU362114"/>
    </source>
</evidence>
<keyword evidence="1" id="KW-0328">Glycosyltransferase</keyword>
<dbReference type="STRING" id="282301.A0A267FDU4"/>
<organism evidence="3 4">
    <name type="scientific">Macrostomum lignano</name>
    <dbReference type="NCBI Taxonomy" id="282301"/>
    <lineage>
        <taxon>Eukaryota</taxon>
        <taxon>Metazoa</taxon>
        <taxon>Spiralia</taxon>
        <taxon>Lophotrochozoa</taxon>
        <taxon>Platyhelminthes</taxon>
        <taxon>Rhabditophora</taxon>
        <taxon>Macrostomorpha</taxon>
        <taxon>Macrostomida</taxon>
        <taxon>Macrostomidae</taxon>
        <taxon>Macrostomum</taxon>
    </lineage>
</organism>
<accession>A0A267FDU4</accession>
<dbReference type="Gene3D" id="3.90.228.10">
    <property type="match status" value="1"/>
</dbReference>
<dbReference type="AlphaFoldDB" id="A0A267FDU4"/>
<dbReference type="Pfam" id="PF00644">
    <property type="entry name" value="PARP"/>
    <property type="match status" value="1"/>
</dbReference>
<dbReference type="EMBL" id="NIVC01001124">
    <property type="protein sequence ID" value="PAA71961.1"/>
    <property type="molecule type" value="Genomic_DNA"/>
</dbReference>
<dbReference type="GO" id="GO:0003950">
    <property type="term" value="F:NAD+ poly-ADP-ribosyltransferase activity"/>
    <property type="evidence" value="ECO:0007669"/>
    <property type="project" value="UniProtKB-UniRule"/>
</dbReference>
<protein>
    <recommendedName>
        <fullName evidence="1">Poly [ADP-ribose] polymerase</fullName>
        <shortName evidence="1">PARP</shortName>
        <ecNumber evidence="1">2.4.2.-</ecNumber>
    </recommendedName>
</protein>
<evidence type="ECO:0000313" key="4">
    <source>
        <dbReference type="Proteomes" id="UP000215902"/>
    </source>
</evidence>
<feature type="non-terminal residue" evidence="3">
    <location>
        <position position="1"/>
    </location>
</feature>